<keyword evidence="9" id="KW-1133">Transmembrane helix</keyword>
<dbReference type="GO" id="GO:0007234">
    <property type="term" value="P:osmosensory signaling via phosphorelay pathway"/>
    <property type="evidence" value="ECO:0007669"/>
    <property type="project" value="TreeGrafter"/>
</dbReference>
<feature type="transmembrane region" description="Helical" evidence="9">
    <location>
        <begin position="168"/>
        <end position="189"/>
    </location>
</feature>
<dbReference type="HOGENOM" id="CLU_656768_0_0_0"/>
<dbReference type="Pfam" id="PF02518">
    <property type="entry name" value="HATPase_c"/>
    <property type="match status" value="1"/>
</dbReference>
<dbReference type="InterPro" id="IPR004358">
    <property type="entry name" value="Sig_transdc_His_kin-like_C"/>
</dbReference>
<reference key="1">
    <citation type="submission" date="2010-11" db="EMBL/GenBank/DDBJ databases">
        <title>The complete genome of chromosome of Calditerrivibrio nitroreducens DSM 19672.</title>
        <authorList>
            <consortium name="US DOE Joint Genome Institute (JGI-PGF)"/>
            <person name="Lucas S."/>
            <person name="Copeland A."/>
            <person name="Lapidus A."/>
            <person name="Bruce D."/>
            <person name="Goodwin L."/>
            <person name="Pitluck S."/>
            <person name="Kyrpides N."/>
            <person name="Mavromatis K."/>
            <person name="Ivanova N."/>
            <person name="Mikhailova N."/>
            <person name="Zeytun A."/>
            <person name="Brettin T."/>
            <person name="Detter J.C."/>
            <person name="Tapia R."/>
            <person name="Han C."/>
            <person name="Land M."/>
            <person name="Hauser L."/>
            <person name="Markowitz V."/>
            <person name="Cheng J.-F."/>
            <person name="Hugenholtz P."/>
            <person name="Woyke T."/>
            <person name="Wu D."/>
            <person name="Spring S."/>
            <person name="Schroeder M."/>
            <person name="Brambilla E."/>
            <person name="Klenk H.-P."/>
            <person name="Eisen J.A."/>
        </authorList>
    </citation>
    <scope>NUCLEOTIDE SEQUENCE [LARGE SCALE GENOMIC DNA]</scope>
    <source>
        <strain>DSM 19672</strain>
    </source>
</reference>
<dbReference type="EC" id="2.7.13.3" evidence="2"/>
<keyword evidence="12" id="KW-1185">Reference proteome</keyword>
<feature type="domain" description="Histidine kinase" evidence="10">
    <location>
        <begin position="214"/>
        <end position="411"/>
    </location>
</feature>
<dbReference type="CDD" id="cd00082">
    <property type="entry name" value="HisKA"/>
    <property type="match status" value="1"/>
</dbReference>
<dbReference type="InterPro" id="IPR003594">
    <property type="entry name" value="HATPase_dom"/>
</dbReference>
<dbReference type="Gene3D" id="3.30.565.10">
    <property type="entry name" value="Histidine kinase-like ATPase, C-terminal domain"/>
    <property type="match status" value="1"/>
</dbReference>
<dbReference type="RefSeq" id="WP_013452016.1">
    <property type="nucleotide sequence ID" value="NC_014758.1"/>
</dbReference>
<dbReference type="GO" id="GO:0000155">
    <property type="term" value="F:phosphorelay sensor kinase activity"/>
    <property type="evidence" value="ECO:0007669"/>
    <property type="project" value="InterPro"/>
</dbReference>
<dbReference type="SUPFAM" id="SSF47384">
    <property type="entry name" value="Homodimeric domain of signal transducing histidine kinase"/>
    <property type="match status" value="1"/>
</dbReference>
<keyword evidence="9" id="KW-0472">Membrane</keyword>
<organism evidence="11 12">
    <name type="scientific">Calditerrivibrio nitroreducens (strain DSM 19672 / NBRC 101217 / Yu37-1)</name>
    <dbReference type="NCBI Taxonomy" id="768670"/>
    <lineage>
        <taxon>Bacteria</taxon>
        <taxon>Pseudomonadati</taxon>
        <taxon>Deferribacterota</taxon>
        <taxon>Deferribacteres</taxon>
        <taxon>Deferribacterales</taxon>
        <taxon>Calditerrivibrionaceae</taxon>
    </lineage>
</organism>
<keyword evidence="7" id="KW-0067">ATP-binding</keyword>
<name>E4TH09_CALNY</name>
<evidence type="ECO:0000256" key="3">
    <source>
        <dbReference type="ARBA" id="ARBA00022553"/>
    </source>
</evidence>
<reference evidence="11 12" key="2">
    <citation type="journal article" date="2011" name="Stand. Genomic Sci.">
        <title>Complete genome sequence of Calditerrivibrio nitroreducens type strain (Yu37-1).</title>
        <authorList>
            <person name="Pitluck S."/>
            <person name="Sikorski J."/>
            <person name="Zeytun A."/>
            <person name="Lapidus A."/>
            <person name="Nolan M."/>
            <person name="Lucas S."/>
            <person name="Hammon N."/>
            <person name="Deshpande S."/>
            <person name="Cheng J.F."/>
            <person name="Tapia R."/>
            <person name="Han C."/>
            <person name="Goodwin L."/>
            <person name="Liolios K."/>
            <person name="Pagani I."/>
            <person name="Ivanova N."/>
            <person name="Mavromatis K."/>
            <person name="Pati A."/>
            <person name="Chen A."/>
            <person name="Palaniappan K."/>
            <person name="Hauser L."/>
            <person name="Chang Y.J."/>
            <person name="Jeffries C.D."/>
            <person name="Detter J.C."/>
            <person name="Brambilla E."/>
            <person name="Djao O.D."/>
            <person name="Rohde M."/>
            <person name="Spring S."/>
            <person name="Goker M."/>
            <person name="Woyke T."/>
            <person name="Bristow J."/>
            <person name="Eisen J.A."/>
            <person name="Markowitz V."/>
            <person name="Hugenholtz P."/>
            <person name="Kyrpides N.C."/>
            <person name="Klenk H.P."/>
            <person name="Land M."/>
        </authorList>
    </citation>
    <scope>NUCLEOTIDE SEQUENCE [LARGE SCALE GENOMIC DNA]</scope>
    <source>
        <strain evidence="12">DSM 19672 / NBRC 101217 / Yu37-1</strain>
    </source>
</reference>
<accession>E4TH09</accession>
<keyword evidence="6 11" id="KW-0418">Kinase</keyword>
<keyword evidence="8" id="KW-0902">Two-component regulatory system</keyword>
<dbReference type="Pfam" id="PF00512">
    <property type="entry name" value="HisKA"/>
    <property type="match status" value="1"/>
</dbReference>
<evidence type="ECO:0000313" key="11">
    <source>
        <dbReference type="EMBL" id="ADR19807.1"/>
    </source>
</evidence>
<dbReference type="InterPro" id="IPR003661">
    <property type="entry name" value="HisK_dim/P_dom"/>
</dbReference>
<protein>
    <recommendedName>
        <fullName evidence="2">histidine kinase</fullName>
        <ecNumber evidence="2">2.7.13.3</ecNumber>
    </recommendedName>
</protein>
<keyword evidence="5" id="KW-0547">Nucleotide-binding</keyword>
<dbReference type="PANTHER" id="PTHR42878:SF7">
    <property type="entry name" value="SENSOR HISTIDINE KINASE GLRK"/>
    <property type="match status" value="1"/>
</dbReference>
<dbReference type="KEGG" id="cni:Calni_1903"/>
<dbReference type="AlphaFoldDB" id="E4TH09"/>
<dbReference type="SMART" id="SM00387">
    <property type="entry name" value="HATPase_c"/>
    <property type="match status" value="1"/>
</dbReference>
<gene>
    <name evidence="11" type="ordered locus">Calni_1903</name>
</gene>
<dbReference type="InterPro" id="IPR036097">
    <property type="entry name" value="HisK_dim/P_sf"/>
</dbReference>
<evidence type="ECO:0000256" key="9">
    <source>
        <dbReference type="SAM" id="Phobius"/>
    </source>
</evidence>
<evidence type="ECO:0000256" key="1">
    <source>
        <dbReference type="ARBA" id="ARBA00000085"/>
    </source>
</evidence>
<proteinExistence type="predicted"/>
<comment type="catalytic activity">
    <reaction evidence="1">
        <text>ATP + protein L-histidine = ADP + protein N-phospho-L-histidine.</text>
        <dbReference type="EC" id="2.7.13.3"/>
    </reaction>
</comment>
<evidence type="ECO:0000259" key="10">
    <source>
        <dbReference type="PROSITE" id="PS50109"/>
    </source>
</evidence>
<keyword evidence="3" id="KW-0597">Phosphoprotein</keyword>
<evidence type="ECO:0000256" key="8">
    <source>
        <dbReference type="ARBA" id="ARBA00023012"/>
    </source>
</evidence>
<evidence type="ECO:0000313" key="12">
    <source>
        <dbReference type="Proteomes" id="UP000007039"/>
    </source>
</evidence>
<sequence length="411" mass="47169" precursor="true">MKKLIASVNILIIISIISLLILGYYEIKKYNASVKAHKKSLIAQGELTLKALEGAPKYFGSIRSISVVQLAEELAKNENILGIIIFTEDEVIYKTKKIKTLDVKIDLKNSFYETDNEIVINRLLNPEDIIDSKLKNKLSSNFAPLYYATVVLSKDEFNHFVSSSQKDIFIIFISITFVILLLIFIRIMIKRYDIMSKELARSKQMEEIANFANILAHEIKNPLSSIQGFSNYIYDNLKDEELKDYMDSLLDELDRLKLIVDDFNQFGRPIDISRTNISIKKLIDRSLELVKYDAEKKNLTFELTGDDFEILADQDKMLQVLLNLFINAIRYSKQSSKVEIKLNYKMIKIINQNDNQKIDKEKLFTPFYTTSSKGSGLGLAICKKIMTLHGFDIFVEKTAPFTIVLNFNGKG</sequence>
<feature type="transmembrane region" description="Helical" evidence="9">
    <location>
        <begin position="6"/>
        <end position="25"/>
    </location>
</feature>
<evidence type="ECO:0000256" key="6">
    <source>
        <dbReference type="ARBA" id="ARBA00022777"/>
    </source>
</evidence>
<dbReference type="STRING" id="768670.Calni_1903"/>
<evidence type="ECO:0000256" key="7">
    <source>
        <dbReference type="ARBA" id="ARBA00022840"/>
    </source>
</evidence>
<keyword evidence="4" id="KW-0808">Transferase</keyword>
<dbReference type="eggNOG" id="COG3335">
    <property type="taxonomic scope" value="Bacteria"/>
</dbReference>
<evidence type="ECO:0000256" key="2">
    <source>
        <dbReference type="ARBA" id="ARBA00012438"/>
    </source>
</evidence>
<dbReference type="SUPFAM" id="SSF55874">
    <property type="entry name" value="ATPase domain of HSP90 chaperone/DNA topoisomerase II/histidine kinase"/>
    <property type="match status" value="1"/>
</dbReference>
<dbReference type="PRINTS" id="PR00344">
    <property type="entry name" value="BCTRLSENSOR"/>
</dbReference>
<dbReference type="GO" id="GO:0030295">
    <property type="term" value="F:protein kinase activator activity"/>
    <property type="evidence" value="ECO:0007669"/>
    <property type="project" value="TreeGrafter"/>
</dbReference>
<dbReference type="GO" id="GO:0005524">
    <property type="term" value="F:ATP binding"/>
    <property type="evidence" value="ECO:0007669"/>
    <property type="project" value="UniProtKB-KW"/>
</dbReference>
<dbReference type="Proteomes" id="UP000007039">
    <property type="component" value="Chromosome"/>
</dbReference>
<dbReference type="eggNOG" id="COG0642">
    <property type="taxonomic scope" value="Bacteria"/>
</dbReference>
<dbReference type="EMBL" id="CP002347">
    <property type="protein sequence ID" value="ADR19807.1"/>
    <property type="molecule type" value="Genomic_DNA"/>
</dbReference>
<dbReference type="OrthoDB" id="1931120at2"/>
<evidence type="ECO:0000256" key="5">
    <source>
        <dbReference type="ARBA" id="ARBA00022741"/>
    </source>
</evidence>
<dbReference type="InterPro" id="IPR005467">
    <property type="entry name" value="His_kinase_dom"/>
</dbReference>
<dbReference type="PROSITE" id="PS50109">
    <property type="entry name" value="HIS_KIN"/>
    <property type="match status" value="1"/>
</dbReference>
<keyword evidence="9" id="KW-0812">Transmembrane</keyword>
<dbReference type="GO" id="GO:0000156">
    <property type="term" value="F:phosphorelay response regulator activity"/>
    <property type="evidence" value="ECO:0007669"/>
    <property type="project" value="TreeGrafter"/>
</dbReference>
<dbReference type="InterPro" id="IPR036890">
    <property type="entry name" value="HATPase_C_sf"/>
</dbReference>
<dbReference type="PANTHER" id="PTHR42878">
    <property type="entry name" value="TWO-COMPONENT HISTIDINE KINASE"/>
    <property type="match status" value="1"/>
</dbReference>
<dbReference type="InterPro" id="IPR050351">
    <property type="entry name" value="BphY/WalK/GraS-like"/>
</dbReference>
<evidence type="ECO:0000256" key="4">
    <source>
        <dbReference type="ARBA" id="ARBA00022679"/>
    </source>
</evidence>
<dbReference type="Gene3D" id="1.10.287.130">
    <property type="match status" value="1"/>
</dbReference>
<dbReference type="SMART" id="SM00388">
    <property type="entry name" value="HisKA"/>
    <property type="match status" value="1"/>
</dbReference>